<feature type="domain" description="Cyclic nucleotide-binding" evidence="3">
    <location>
        <begin position="467"/>
        <end position="568"/>
    </location>
</feature>
<dbReference type="GO" id="GO:0035725">
    <property type="term" value="P:sodium ion transmembrane transport"/>
    <property type="evidence" value="ECO:0007669"/>
    <property type="project" value="TreeGrafter"/>
</dbReference>
<keyword evidence="5" id="KW-1185">Reference proteome</keyword>
<keyword evidence="2" id="KW-0472">Membrane</keyword>
<comment type="caution">
    <text evidence="4">The sequence shown here is derived from an EMBL/GenBank/DDBJ whole genome shotgun (WGS) entry which is preliminary data.</text>
</comment>
<feature type="transmembrane region" description="Helical" evidence="2">
    <location>
        <begin position="176"/>
        <end position="195"/>
    </location>
</feature>
<feature type="compositionally biased region" description="Polar residues" evidence="1">
    <location>
        <begin position="1"/>
        <end position="11"/>
    </location>
</feature>
<dbReference type="SMART" id="SM00100">
    <property type="entry name" value="cNMP"/>
    <property type="match status" value="1"/>
</dbReference>
<dbReference type="InterPro" id="IPR051413">
    <property type="entry name" value="K/Na_HCN_channel"/>
</dbReference>
<dbReference type="Proteomes" id="UP000692954">
    <property type="component" value="Unassembled WGS sequence"/>
</dbReference>
<dbReference type="Pfam" id="PF00027">
    <property type="entry name" value="cNMP_binding"/>
    <property type="match status" value="1"/>
</dbReference>
<dbReference type="EMBL" id="CAJJDN010000043">
    <property type="protein sequence ID" value="CAD8082467.1"/>
    <property type="molecule type" value="Genomic_DNA"/>
</dbReference>
<gene>
    <name evidence="4" type="ORF">PSON_ATCC_30995.1.T0430205</name>
</gene>
<feature type="transmembrane region" description="Helical" evidence="2">
    <location>
        <begin position="146"/>
        <end position="164"/>
    </location>
</feature>
<evidence type="ECO:0000256" key="1">
    <source>
        <dbReference type="SAM" id="MobiDB-lite"/>
    </source>
</evidence>
<dbReference type="Pfam" id="PF07885">
    <property type="entry name" value="Ion_trans_2"/>
    <property type="match status" value="1"/>
</dbReference>
<sequence>MSILKQISESNDQNKDIHPSGPRLSFDQEQLQKYQFQQVDSNTSIHQNKMTNTIHCESIMINKDITKQLTRKRKSEFKIGFNRTSFLRTINRNSLVQKFKNVLLMRSYVLSKENKYLLLQDWWQKPTKRNQQTHSRIPFIISGSRISIILTIWSLFIQILTLWITPFMISFQLETSIFKVFFLIIVFQVFFDIFIKINSPLIVNGETIFDKTERIKDFLKNRLFEDSLYITTLIVSFFSIFENHQLKGAFCIIIIFKSYKKLNQNYESLSEILYLKGQYHYAIDVMSLTILIFSYAHVMACIWHYVGEITIDQGQSWLIQRNLQNCTIWEKYNSSFYWATMTMSTVGYGDITPTNQYETLAANLMMILSSCMFGYSISQIGMILKSQYEVQQKYKRSIIIMNAFMKNSQVNLQIQSRIRNYLKYQCETEANENKEDINKIIADLPIGLKQELVQDFQMNIMKKIKILNNQFSQSTLKQLSQYLIEFKFTPGDVIYHRNDQNDQSLYYIQEGLVNIYEENSQKLLQSLKAGETFGEYQFFTGFQSQTSVRSQGFAKIFKLNRQSILQLLNQNSKDFQRFHHIKDNIIFNKNYQIVQKNCNFCKMTDHINIDCPLLSYKPDILQRIKKAELKPTIQQRNRFLRNNEKVRCLMLHSAIKDTVEEYKANLSSTQIEDVDMKFFSTYATKDLSSHYCQKESLLEKQPSKIPPVAPLKKNNSFLIRSRNQSQQKKVGIFTNLKSGFRDSDRQLKSESEDDQQNNSPKNQVSQQNLFDFNDLHMNQFDDQFQTTNFNIDRLMNYFGYMPMSNVIYALRKYEKLYKYPKVKTINYPESECRKFSIPMYYSKRDSINELLKEKY</sequence>
<evidence type="ECO:0000313" key="5">
    <source>
        <dbReference type="Proteomes" id="UP000692954"/>
    </source>
</evidence>
<dbReference type="GO" id="GO:0005249">
    <property type="term" value="F:voltage-gated potassium channel activity"/>
    <property type="evidence" value="ECO:0007669"/>
    <property type="project" value="TreeGrafter"/>
</dbReference>
<accession>A0A8S1MN40</accession>
<feature type="transmembrane region" description="Helical" evidence="2">
    <location>
        <begin position="360"/>
        <end position="384"/>
    </location>
</feature>
<dbReference type="InterPro" id="IPR013099">
    <property type="entry name" value="K_chnl_dom"/>
</dbReference>
<name>A0A8S1MN40_9CILI</name>
<proteinExistence type="predicted"/>
<evidence type="ECO:0000256" key="2">
    <source>
        <dbReference type="SAM" id="Phobius"/>
    </source>
</evidence>
<dbReference type="OrthoDB" id="291441at2759"/>
<protein>
    <recommendedName>
        <fullName evidence="3">Cyclic nucleotide-binding domain-containing protein</fullName>
    </recommendedName>
</protein>
<keyword evidence="2" id="KW-0812">Transmembrane</keyword>
<reference evidence="4" key="1">
    <citation type="submission" date="2021-01" db="EMBL/GenBank/DDBJ databases">
        <authorList>
            <consortium name="Genoscope - CEA"/>
            <person name="William W."/>
        </authorList>
    </citation>
    <scope>NUCLEOTIDE SEQUENCE</scope>
</reference>
<feature type="region of interest" description="Disordered" evidence="1">
    <location>
        <begin position="743"/>
        <end position="763"/>
    </location>
</feature>
<dbReference type="PANTHER" id="PTHR45689:SF5">
    <property type="entry name" value="I[[H]] CHANNEL, ISOFORM E"/>
    <property type="match status" value="1"/>
</dbReference>
<dbReference type="PROSITE" id="PS50042">
    <property type="entry name" value="CNMP_BINDING_3"/>
    <property type="match status" value="1"/>
</dbReference>
<dbReference type="GO" id="GO:0003254">
    <property type="term" value="P:regulation of membrane depolarization"/>
    <property type="evidence" value="ECO:0007669"/>
    <property type="project" value="TreeGrafter"/>
</dbReference>
<evidence type="ECO:0000259" key="3">
    <source>
        <dbReference type="PROSITE" id="PS50042"/>
    </source>
</evidence>
<dbReference type="GO" id="GO:0098855">
    <property type="term" value="C:HCN channel complex"/>
    <property type="evidence" value="ECO:0007669"/>
    <property type="project" value="TreeGrafter"/>
</dbReference>
<feature type="transmembrane region" description="Helical" evidence="2">
    <location>
        <begin position="285"/>
        <end position="306"/>
    </location>
</feature>
<feature type="region of interest" description="Disordered" evidence="1">
    <location>
        <begin position="1"/>
        <end position="24"/>
    </location>
</feature>
<keyword evidence="2" id="KW-1133">Transmembrane helix</keyword>
<dbReference type="AlphaFoldDB" id="A0A8S1MN40"/>
<evidence type="ECO:0000313" key="4">
    <source>
        <dbReference type="EMBL" id="CAD8082467.1"/>
    </source>
</evidence>
<organism evidence="4 5">
    <name type="scientific">Paramecium sonneborni</name>
    <dbReference type="NCBI Taxonomy" id="65129"/>
    <lineage>
        <taxon>Eukaryota</taxon>
        <taxon>Sar</taxon>
        <taxon>Alveolata</taxon>
        <taxon>Ciliophora</taxon>
        <taxon>Intramacronucleata</taxon>
        <taxon>Oligohymenophorea</taxon>
        <taxon>Peniculida</taxon>
        <taxon>Parameciidae</taxon>
        <taxon>Paramecium</taxon>
    </lineage>
</organism>
<dbReference type="InterPro" id="IPR000595">
    <property type="entry name" value="cNMP-bd_dom"/>
</dbReference>
<dbReference type="PANTHER" id="PTHR45689">
    <property type="entry name" value="I[[H]] CHANNEL, ISOFORM E"/>
    <property type="match status" value="1"/>
</dbReference>
<dbReference type="CDD" id="cd00038">
    <property type="entry name" value="CAP_ED"/>
    <property type="match status" value="1"/>
</dbReference>